<name>X0VXV1_9ZZZZ</name>
<dbReference type="EMBL" id="BARS01033190">
    <property type="protein sequence ID" value="GAG23135.1"/>
    <property type="molecule type" value="Genomic_DNA"/>
</dbReference>
<proteinExistence type="predicted"/>
<gene>
    <name evidence="1" type="ORF">S01H1_51441</name>
</gene>
<organism evidence="1">
    <name type="scientific">marine sediment metagenome</name>
    <dbReference type="NCBI Taxonomy" id="412755"/>
    <lineage>
        <taxon>unclassified sequences</taxon>
        <taxon>metagenomes</taxon>
        <taxon>ecological metagenomes</taxon>
    </lineage>
</organism>
<dbReference type="AlphaFoldDB" id="X0VXV1"/>
<evidence type="ECO:0000313" key="1">
    <source>
        <dbReference type="EMBL" id="GAG23135.1"/>
    </source>
</evidence>
<evidence type="ECO:0008006" key="2">
    <source>
        <dbReference type="Google" id="ProtNLM"/>
    </source>
</evidence>
<reference evidence="1" key="1">
    <citation type="journal article" date="2014" name="Front. Microbiol.">
        <title>High frequency of phylogenetically diverse reductive dehalogenase-homologous genes in deep subseafloor sedimentary metagenomes.</title>
        <authorList>
            <person name="Kawai M."/>
            <person name="Futagami T."/>
            <person name="Toyoda A."/>
            <person name="Takaki Y."/>
            <person name="Nishi S."/>
            <person name="Hori S."/>
            <person name="Arai W."/>
            <person name="Tsubouchi T."/>
            <person name="Morono Y."/>
            <person name="Uchiyama I."/>
            <person name="Ito T."/>
            <person name="Fujiyama A."/>
            <person name="Inagaki F."/>
            <person name="Takami H."/>
        </authorList>
    </citation>
    <scope>NUCLEOTIDE SEQUENCE</scope>
    <source>
        <strain evidence="1">Expedition CK06-06</strain>
    </source>
</reference>
<accession>X0VXV1</accession>
<comment type="caution">
    <text evidence="1">The sequence shown here is derived from an EMBL/GenBank/DDBJ whole genome shotgun (WGS) entry which is preliminary data.</text>
</comment>
<protein>
    <recommendedName>
        <fullName evidence="2">Protein NO VEIN C-terminal domain-containing protein</fullName>
    </recommendedName>
</protein>
<sequence length="138" mass="16566">MSHEIGYRVEQFVLGRLRQVGIEHTFDDDFYDVKLGNGELLEIKSCRLSVRHKWNKPDKTKGEGYRIGRFDFTSEENRDKLWEANAWLCFVVRHREQYMLCGFVRAKELPNRRTFTVHDLRRCQLLDLGEFKEKVKIK</sequence>
<dbReference type="Pfam" id="PF25941">
    <property type="entry name" value="PDDEXK_16"/>
    <property type="match status" value="1"/>
</dbReference>
<dbReference type="InterPro" id="IPR058715">
    <property type="entry name" value="PDDEXK_nuclease-rel"/>
</dbReference>